<proteinExistence type="predicted"/>
<evidence type="ECO:0000313" key="1">
    <source>
        <dbReference type="EMBL" id="KAJ7987291.1"/>
    </source>
</evidence>
<reference evidence="1" key="1">
    <citation type="submission" date="2021-05" db="EMBL/GenBank/DDBJ databases">
        <authorList>
            <person name="Pan Q."/>
            <person name="Jouanno E."/>
            <person name="Zahm M."/>
            <person name="Klopp C."/>
            <person name="Cabau C."/>
            <person name="Louis A."/>
            <person name="Berthelot C."/>
            <person name="Parey E."/>
            <person name="Roest Crollius H."/>
            <person name="Montfort J."/>
            <person name="Robinson-Rechavi M."/>
            <person name="Bouchez O."/>
            <person name="Lampietro C."/>
            <person name="Lopez Roques C."/>
            <person name="Donnadieu C."/>
            <person name="Postlethwait J."/>
            <person name="Bobe J."/>
            <person name="Dillon D."/>
            <person name="Chandos A."/>
            <person name="von Hippel F."/>
            <person name="Guiguen Y."/>
        </authorList>
    </citation>
    <scope>NUCLEOTIDE SEQUENCE</scope>
    <source>
        <strain evidence="1">YG-Jan2019</strain>
    </source>
</reference>
<keyword evidence="2" id="KW-1185">Reference proteome</keyword>
<accession>A0ACC2F7A9</accession>
<protein>
    <submittedName>
        <fullName evidence="1">Uncharacterized protein</fullName>
    </submittedName>
</protein>
<name>A0ACC2F7A9_DALPE</name>
<dbReference type="EMBL" id="CM055760">
    <property type="protein sequence ID" value="KAJ7987291.1"/>
    <property type="molecule type" value="Genomic_DNA"/>
</dbReference>
<comment type="caution">
    <text evidence="1">The sequence shown here is derived from an EMBL/GenBank/DDBJ whole genome shotgun (WGS) entry which is preliminary data.</text>
</comment>
<dbReference type="Proteomes" id="UP001157502">
    <property type="component" value="Chromosome 33"/>
</dbReference>
<gene>
    <name evidence="1" type="ORF">DPEC_G00337210</name>
</gene>
<sequence length="100" mass="11194">MISVMVQEKAGVSMETKRNVALLHSQLGMPQDNHSISLLSVHASPILPEHVKWYPYALMLMGEMCKGRDLERTATVPYRGGRDFICSDTSIHKCPPDALR</sequence>
<evidence type="ECO:0000313" key="2">
    <source>
        <dbReference type="Proteomes" id="UP001157502"/>
    </source>
</evidence>
<organism evidence="1 2">
    <name type="scientific">Dallia pectoralis</name>
    <name type="common">Alaska blackfish</name>
    <dbReference type="NCBI Taxonomy" id="75939"/>
    <lineage>
        <taxon>Eukaryota</taxon>
        <taxon>Metazoa</taxon>
        <taxon>Chordata</taxon>
        <taxon>Craniata</taxon>
        <taxon>Vertebrata</taxon>
        <taxon>Euteleostomi</taxon>
        <taxon>Actinopterygii</taxon>
        <taxon>Neopterygii</taxon>
        <taxon>Teleostei</taxon>
        <taxon>Protacanthopterygii</taxon>
        <taxon>Esociformes</taxon>
        <taxon>Umbridae</taxon>
        <taxon>Dallia</taxon>
    </lineage>
</organism>